<evidence type="ECO:0000313" key="3">
    <source>
        <dbReference type="Proteomes" id="UP001642260"/>
    </source>
</evidence>
<evidence type="ECO:0000256" key="1">
    <source>
        <dbReference type="SAM" id="MobiDB-lite"/>
    </source>
</evidence>
<reference evidence="2 3" key="1">
    <citation type="submission" date="2022-03" db="EMBL/GenBank/DDBJ databases">
        <authorList>
            <person name="Macdonald S."/>
            <person name="Ahmed S."/>
            <person name="Newling K."/>
        </authorList>
    </citation>
    <scope>NUCLEOTIDE SEQUENCE [LARGE SCALE GENOMIC DNA]</scope>
</reference>
<accession>A0ABC8KBE7</accession>
<sequence>MRSYRLRPNSVSETHSKIQIGDVVIVEMMTRMLLGMEQTFKFFVELVKPVVKRVAVPKPKKRDEKPNDVDVIEISSDSDEGHGLVAVQEKKAAAVAKKKTDVSYTSVLTARSKSEWRPNLSAKPVPRKNMLQLQSTQRDHS</sequence>
<organism evidence="2 3">
    <name type="scientific">Eruca vesicaria subsp. sativa</name>
    <name type="common">Garden rocket</name>
    <name type="synonym">Eruca sativa</name>
    <dbReference type="NCBI Taxonomy" id="29727"/>
    <lineage>
        <taxon>Eukaryota</taxon>
        <taxon>Viridiplantae</taxon>
        <taxon>Streptophyta</taxon>
        <taxon>Embryophyta</taxon>
        <taxon>Tracheophyta</taxon>
        <taxon>Spermatophyta</taxon>
        <taxon>Magnoliopsida</taxon>
        <taxon>eudicotyledons</taxon>
        <taxon>Gunneridae</taxon>
        <taxon>Pentapetalae</taxon>
        <taxon>rosids</taxon>
        <taxon>malvids</taxon>
        <taxon>Brassicales</taxon>
        <taxon>Brassicaceae</taxon>
        <taxon>Brassiceae</taxon>
        <taxon>Eruca</taxon>
    </lineage>
</organism>
<dbReference type="Proteomes" id="UP001642260">
    <property type="component" value="Unassembled WGS sequence"/>
</dbReference>
<proteinExistence type="predicted"/>
<dbReference type="AlphaFoldDB" id="A0ABC8KBE7"/>
<feature type="compositionally biased region" description="Polar residues" evidence="1">
    <location>
        <begin position="131"/>
        <end position="141"/>
    </location>
</feature>
<gene>
    <name evidence="2" type="ORF">ERUC_LOCUS21547</name>
</gene>
<dbReference type="EMBL" id="CAKOAT010212488">
    <property type="protein sequence ID" value="CAH8355792.1"/>
    <property type="molecule type" value="Genomic_DNA"/>
</dbReference>
<evidence type="ECO:0000313" key="2">
    <source>
        <dbReference type="EMBL" id="CAH8355792.1"/>
    </source>
</evidence>
<protein>
    <submittedName>
        <fullName evidence="2">Uncharacterized protein</fullName>
    </submittedName>
</protein>
<feature type="region of interest" description="Disordered" evidence="1">
    <location>
        <begin position="112"/>
        <end position="141"/>
    </location>
</feature>
<comment type="caution">
    <text evidence="2">The sequence shown here is derived from an EMBL/GenBank/DDBJ whole genome shotgun (WGS) entry which is preliminary data.</text>
</comment>
<name>A0ABC8KBE7_ERUVS</name>
<keyword evidence="3" id="KW-1185">Reference proteome</keyword>